<dbReference type="RefSeq" id="YP_004322567.1">
    <property type="nucleotide sequence ID" value="NC_015280.1"/>
</dbReference>
<dbReference type="KEGG" id="vg:10327055"/>
<protein>
    <submittedName>
        <fullName evidence="2">Uncharacterized protein</fullName>
    </submittedName>
</protein>
<proteinExistence type="predicted"/>
<evidence type="ECO:0000313" key="3">
    <source>
        <dbReference type="Proteomes" id="UP000006530"/>
    </source>
</evidence>
<dbReference type="GeneID" id="10327055"/>
<keyword evidence="1" id="KW-0812">Transmembrane</keyword>
<evidence type="ECO:0000313" key="2">
    <source>
        <dbReference type="EMBL" id="ADO98766.1"/>
    </source>
</evidence>
<gene>
    <name evidence="2" type="ORF">PHM1_142</name>
</gene>
<feature type="transmembrane region" description="Helical" evidence="1">
    <location>
        <begin position="17"/>
        <end position="37"/>
    </location>
</feature>
<dbReference type="OrthoDB" id="26253at10239"/>
<organism evidence="2 3">
    <name type="scientific">Prochlorococcus phage P-HM1</name>
    <dbReference type="NCBI Taxonomy" id="445700"/>
    <lineage>
        <taxon>Viruses</taxon>
        <taxon>Duplodnaviria</taxon>
        <taxon>Heunggongvirae</taxon>
        <taxon>Uroviricota</taxon>
        <taxon>Caudoviricetes</taxon>
        <taxon>Eurybiavirus</taxon>
        <taxon>Eurybiavirus PHM2</taxon>
    </lineage>
</organism>
<dbReference type="EMBL" id="GU071101">
    <property type="protein sequence ID" value="ADO98766.1"/>
    <property type="molecule type" value="Genomic_DNA"/>
</dbReference>
<sequence length="90" mass="10349">MKVTKRDRVRAQVKSRFYYAFWGAATVAVVSGQLYVGTSYRAMAKSMNRWFEETIDLIQMPHKRRSGPSPADGWYLPVPTPEDYGMTIVQ</sequence>
<reference evidence="2 3" key="1">
    <citation type="journal article" date="2010" name="Environ. Microbiol.">
        <title>Genomic analysis of oceanic cyanobacterial myoviruses compared with T4-like myoviruses from diverse hosts and environments.</title>
        <authorList>
            <person name="Sullivan M.B."/>
            <person name="Huang K.H."/>
            <person name="Ignacio-Espinoza J.C."/>
            <person name="Berlin A.M."/>
            <person name="Kelly L."/>
            <person name="Weigele P.R."/>
            <person name="DeFrancesco A.S."/>
            <person name="Kern S.E."/>
            <person name="Thompson L.R."/>
            <person name="Young S."/>
            <person name="Yandava C."/>
            <person name="Fu R."/>
            <person name="Krastins B."/>
            <person name="Chase M."/>
            <person name="Sarracino D."/>
            <person name="Osburne M.S."/>
            <person name="Henn M.R."/>
            <person name="Chisholm S.W."/>
        </authorList>
    </citation>
    <scope>NUCLEOTIDE SEQUENCE [LARGE SCALE GENOMIC DNA]</scope>
    <source>
        <strain evidence="2">M4-247</strain>
    </source>
</reference>
<keyword evidence="1" id="KW-1133">Transmembrane helix</keyword>
<keyword evidence="1" id="KW-0472">Membrane</keyword>
<evidence type="ECO:0000256" key="1">
    <source>
        <dbReference type="SAM" id="Phobius"/>
    </source>
</evidence>
<dbReference type="Proteomes" id="UP000006530">
    <property type="component" value="Segment"/>
</dbReference>
<name>E3SMX3_9CAUD</name>
<accession>E3SMX3</accession>
<keyword evidence="3" id="KW-1185">Reference proteome</keyword>